<accession>A0A916Y5X9</accession>
<dbReference type="Proteomes" id="UP000625735">
    <property type="component" value="Unassembled WGS sequence"/>
</dbReference>
<dbReference type="AlphaFoldDB" id="A0A916Y5X9"/>
<feature type="chain" id="PRO_5037090284" description="Secretion system C-terminal sorting domain-containing protein" evidence="2">
    <location>
        <begin position="19"/>
        <end position="354"/>
    </location>
</feature>
<dbReference type="NCBIfam" id="TIGR04183">
    <property type="entry name" value="Por_Secre_tail"/>
    <property type="match status" value="1"/>
</dbReference>
<dbReference type="InterPro" id="IPR011042">
    <property type="entry name" value="6-blade_b-propeller_TolB-like"/>
</dbReference>
<dbReference type="RefSeq" id="WP_188362708.1">
    <property type="nucleotide sequence ID" value="NZ_BMFG01000009.1"/>
</dbReference>
<dbReference type="InterPro" id="IPR026444">
    <property type="entry name" value="Secre_tail"/>
</dbReference>
<evidence type="ECO:0000313" key="4">
    <source>
        <dbReference type="EMBL" id="GGD32203.1"/>
    </source>
</evidence>
<comment type="caution">
    <text evidence="4">The sequence shown here is derived from an EMBL/GenBank/DDBJ whole genome shotgun (WGS) entry which is preliminary data.</text>
</comment>
<evidence type="ECO:0000256" key="1">
    <source>
        <dbReference type="ARBA" id="ARBA00022729"/>
    </source>
</evidence>
<evidence type="ECO:0000259" key="3">
    <source>
        <dbReference type="Pfam" id="PF18962"/>
    </source>
</evidence>
<feature type="signal peptide" evidence="2">
    <location>
        <begin position="1"/>
        <end position="18"/>
    </location>
</feature>
<name>A0A916Y5X9_9FLAO</name>
<dbReference type="EMBL" id="BMFG01000009">
    <property type="protein sequence ID" value="GGD32203.1"/>
    <property type="molecule type" value="Genomic_DNA"/>
</dbReference>
<reference evidence="4" key="2">
    <citation type="submission" date="2020-09" db="EMBL/GenBank/DDBJ databases">
        <authorList>
            <person name="Sun Q."/>
            <person name="Zhou Y."/>
        </authorList>
    </citation>
    <scope>NUCLEOTIDE SEQUENCE</scope>
    <source>
        <strain evidence="4">CGMCC 1.12506</strain>
    </source>
</reference>
<dbReference type="SUPFAM" id="SSF63825">
    <property type="entry name" value="YWTD domain"/>
    <property type="match status" value="1"/>
</dbReference>
<sequence length="354" mass="40013">MKKILLLFILFFGFGSSAQITTIFEACNNTNAIVIHNQTLYIGCSFTGNIYRMPVNQPNPTLEIFKTGIPALQDFCVVGDYLFVAQRAIPMELRRVIKLNLNVTDPTIEIVHLFSNPYGLTKDSNYLYINDTQDIYRYNFNLENAIPEVIISNTGHNIGGNGMVVVNNHLYVTATNQLKKYNLDTMAQSIVFSNSLNLKGICIGESEQIIYNVNFTDDYVYKHDLLNNTNTQFIYTQLFSPGEVIFDNNYLYVSNLEGGQVNRITMPSLEVSNPLLENSIIYPNPSSGNFTIQVQDVSLQGGQMVIFNELGEIIHKEIINSKEIDLRLQGVASGIYLLRLTNKDKEFVKKIVIQ</sequence>
<keyword evidence="5" id="KW-1185">Reference proteome</keyword>
<proteinExistence type="predicted"/>
<evidence type="ECO:0000313" key="5">
    <source>
        <dbReference type="Proteomes" id="UP000625735"/>
    </source>
</evidence>
<dbReference type="Gene3D" id="2.120.10.30">
    <property type="entry name" value="TolB, C-terminal domain"/>
    <property type="match status" value="1"/>
</dbReference>
<organism evidence="4 5">
    <name type="scientific">Flavobacterium orientale</name>
    <dbReference type="NCBI Taxonomy" id="1756020"/>
    <lineage>
        <taxon>Bacteria</taxon>
        <taxon>Pseudomonadati</taxon>
        <taxon>Bacteroidota</taxon>
        <taxon>Flavobacteriia</taxon>
        <taxon>Flavobacteriales</taxon>
        <taxon>Flavobacteriaceae</taxon>
        <taxon>Flavobacterium</taxon>
    </lineage>
</organism>
<reference evidence="4" key="1">
    <citation type="journal article" date="2014" name="Int. J. Syst. Evol. Microbiol.">
        <title>Complete genome sequence of Corynebacterium casei LMG S-19264T (=DSM 44701T), isolated from a smear-ripened cheese.</title>
        <authorList>
            <consortium name="US DOE Joint Genome Institute (JGI-PGF)"/>
            <person name="Walter F."/>
            <person name="Albersmeier A."/>
            <person name="Kalinowski J."/>
            <person name="Ruckert C."/>
        </authorList>
    </citation>
    <scope>NUCLEOTIDE SEQUENCE</scope>
    <source>
        <strain evidence="4">CGMCC 1.12506</strain>
    </source>
</reference>
<dbReference type="Pfam" id="PF18962">
    <property type="entry name" value="Por_Secre_tail"/>
    <property type="match status" value="1"/>
</dbReference>
<evidence type="ECO:0000256" key="2">
    <source>
        <dbReference type="SAM" id="SignalP"/>
    </source>
</evidence>
<feature type="domain" description="Secretion system C-terminal sorting" evidence="3">
    <location>
        <begin position="281"/>
        <end position="353"/>
    </location>
</feature>
<gene>
    <name evidence="4" type="ORF">GCM10011343_22820</name>
</gene>
<keyword evidence="1 2" id="KW-0732">Signal</keyword>
<protein>
    <recommendedName>
        <fullName evidence="3">Secretion system C-terminal sorting domain-containing protein</fullName>
    </recommendedName>
</protein>